<accession>A0A1G9KYG9</accession>
<reference evidence="2" key="1">
    <citation type="submission" date="2016-10" db="EMBL/GenBank/DDBJ databases">
        <authorList>
            <person name="Varghese N."/>
            <person name="Submissions S."/>
        </authorList>
    </citation>
    <scope>NUCLEOTIDE SEQUENCE [LARGE SCALE GENOMIC DNA]</scope>
    <source>
        <strain evidence="2">AAP</strain>
    </source>
</reference>
<gene>
    <name evidence="1" type="ORF">SAMN05192555_10594</name>
</gene>
<organism evidence="1 2">
    <name type="scientific">Franzmannia pantelleriensis</name>
    <dbReference type="NCBI Taxonomy" id="48727"/>
    <lineage>
        <taxon>Bacteria</taxon>
        <taxon>Pseudomonadati</taxon>
        <taxon>Pseudomonadota</taxon>
        <taxon>Gammaproteobacteria</taxon>
        <taxon>Oceanospirillales</taxon>
        <taxon>Halomonadaceae</taxon>
        <taxon>Franzmannia</taxon>
    </lineage>
</organism>
<evidence type="ECO:0000313" key="1">
    <source>
        <dbReference type="EMBL" id="SDL54768.1"/>
    </source>
</evidence>
<proteinExistence type="predicted"/>
<evidence type="ECO:0000313" key="2">
    <source>
        <dbReference type="Proteomes" id="UP000199107"/>
    </source>
</evidence>
<dbReference type="EMBL" id="FNGH01000005">
    <property type="protein sequence ID" value="SDL54768.1"/>
    <property type="molecule type" value="Genomic_DNA"/>
</dbReference>
<keyword evidence="2" id="KW-1185">Reference proteome</keyword>
<dbReference type="STRING" id="48727.SAMN05192555_10594"/>
<dbReference type="AlphaFoldDB" id="A0A1G9KYG9"/>
<name>A0A1G9KYG9_9GAMM</name>
<dbReference type="Proteomes" id="UP000199107">
    <property type="component" value="Unassembled WGS sequence"/>
</dbReference>
<sequence length="33" mass="3637">MCSCFAHYADPVAVAVHSGWLRSLLPWQGLLHA</sequence>
<protein>
    <submittedName>
        <fullName evidence="1">Uncharacterized protein</fullName>
    </submittedName>
</protein>